<protein>
    <submittedName>
        <fullName evidence="5">Baculoviral IAP repeat-containing protein 6</fullName>
    </submittedName>
</protein>
<keyword evidence="2" id="KW-0833">Ubl conjugation pathway</keyword>
<evidence type="ECO:0000313" key="4">
    <source>
        <dbReference type="Proteomes" id="UP000079169"/>
    </source>
</evidence>
<dbReference type="InterPro" id="IPR016135">
    <property type="entry name" value="UBQ-conjugating_enzyme/RWD"/>
</dbReference>
<name>A0A1S3CXC1_DIACI</name>
<evidence type="ECO:0000256" key="2">
    <source>
        <dbReference type="ARBA" id="ARBA00022786"/>
    </source>
</evidence>
<dbReference type="STRING" id="121845.A0A1S3CXC1"/>
<dbReference type="Proteomes" id="UP000079169">
    <property type="component" value="Unplaced"/>
</dbReference>
<accession>A0A1S3CXC1</accession>
<dbReference type="GeneID" id="103506354"/>
<dbReference type="Gene3D" id="3.10.110.10">
    <property type="entry name" value="Ubiquitin Conjugating Enzyme"/>
    <property type="match status" value="1"/>
</dbReference>
<keyword evidence="4" id="KW-1185">Reference proteome</keyword>
<dbReference type="GO" id="GO:0004869">
    <property type="term" value="F:cysteine-type endopeptidase inhibitor activity"/>
    <property type="evidence" value="ECO:0007669"/>
    <property type="project" value="TreeGrafter"/>
</dbReference>
<organism evidence="4 5">
    <name type="scientific">Diaphorina citri</name>
    <name type="common">Asian citrus psyllid</name>
    <dbReference type="NCBI Taxonomy" id="121845"/>
    <lineage>
        <taxon>Eukaryota</taxon>
        <taxon>Metazoa</taxon>
        <taxon>Ecdysozoa</taxon>
        <taxon>Arthropoda</taxon>
        <taxon>Hexapoda</taxon>
        <taxon>Insecta</taxon>
        <taxon>Pterygota</taxon>
        <taxon>Neoptera</taxon>
        <taxon>Paraneoptera</taxon>
        <taxon>Hemiptera</taxon>
        <taxon>Sternorrhyncha</taxon>
        <taxon>Psylloidea</taxon>
        <taxon>Psyllidae</taxon>
        <taxon>Diaphorininae</taxon>
        <taxon>Diaphorina</taxon>
    </lineage>
</organism>
<sequence>MDHSFILDMARHIPLYKGVLELIRAMARDLELAPLLLPPSPDTPGPAHMSDSASIYVLLCNMKSCVDIYLSRLKSNDASGKSKSTKVATSSSVGGGNGSVEAKNRKVSWADQDEDLITLVDDIRGTVSLVQSVAQEQHCDTSLCSMPGMLQARPGLSPPPRKSLEERYLEIMRALQFDTYDMITEQEPGGSGFKFTVAYHFESNVRTSGDRCHPARMKRLGILVIHTHFWLKRKEIVAQVKDWISDLDTQTNDKRSGRGL</sequence>
<feature type="compositionally biased region" description="Low complexity" evidence="3">
    <location>
        <begin position="78"/>
        <end position="92"/>
    </location>
</feature>
<dbReference type="GO" id="GO:0005634">
    <property type="term" value="C:nucleus"/>
    <property type="evidence" value="ECO:0007669"/>
    <property type="project" value="TreeGrafter"/>
</dbReference>
<gene>
    <name evidence="5" type="primary">LOC103506354</name>
</gene>
<dbReference type="PANTHER" id="PTHR46116:SF39">
    <property type="entry name" value="BACULOVIRAL IAP REPEAT-CONTAINING PROTEIN 6"/>
    <property type="match status" value="1"/>
</dbReference>
<dbReference type="PaxDb" id="121845-A0A1S3CXC1"/>
<dbReference type="KEGG" id="dci:103506354"/>
<evidence type="ECO:0000256" key="1">
    <source>
        <dbReference type="ARBA" id="ARBA00022679"/>
    </source>
</evidence>
<reference evidence="5" key="1">
    <citation type="submission" date="2025-08" db="UniProtKB">
        <authorList>
            <consortium name="RefSeq"/>
        </authorList>
    </citation>
    <scope>IDENTIFICATION</scope>
</reference>
<evidence type="ECO:0000313" key="5">
    <source>
        <dbReference type="RefSeq" id="XP_008468962.1"/>
    </source>
</evidence>
<proteinExistence type="predicted"/>
<dbReference type="AlphaFoldDB" id="A0A1S3CXC1"/>
<dbReference type="GO" id="GO:0043066">
    <property type="term" value="P:negative regulation of apoptotic process"/>
    <property type="evidence" value="ECO:0007669"/>
    <property type="project" value="TreeGrafter"/>
</dbReference>
<dbReference type="GO" id="GO:0016740">
    <property type="term" value="F:transferase activity"/>
    <property type="evidence" value="ECO:0007669"/>
    <property type="project" value="UniProtKB-KW"/>
</dbReference>
<keyword evidence="1" id="KW-0808">Transferase</keyword>
<feature type="region of interest" description="Disordered" evidence="3">
    <location>
        <begin position="76"/>
        <end position="100"/>
    </location>
</feature>
<dbReference type="RefSeq" id="XP_008468962.1">
    <property type="nucleotide sequence ID" value="XM_008470740.1"/>
</dbReference>
<dbReference type="PANTHER" id="PTHR46116">
    <property type="entry name" value="(E3-INDEPENDENT) E2 UBIQUITIN-CONJUGATING ENZYME"/>
    <property type="match status" value="1"/>
</dbReference>
<evidence type="ECO:0000256" key="3">
    <source>
        <dbReference type="SAM" id="MobiDB-lite"/>
    </source>
</evidence>